<dbReference type="EMBL" id="BARS01008385">
    <property type="protein sequence ID" value="GAF78032.1"/>
    <property type="molecule type" value="Genomic_DNA"/>
</dbReference>
<organism evidence="1">
    <name type="scientific">marine sediment metagenome</name>
    <dbReference type="NCBI Taxonomy" id="412755"/>
    <lineage>
        <taxon>unclassified sequences</taxon>
        <taxon>metagenomes</taxon>
        <taxon>ecological metagenomes</taxon>
    </lineage>
</organism>
<feature type="non-terminal residue" evidence="1">
    <location>
        <position position="34"/>
    </location>
</feature>
<protein>
    <submittedName>
        <fullName evidence="1">Uncharacterized protein</fullName>
    </submittedName>
</protein>
<gene>
    <name evidence="1" type="ORF">S01H1_15997</name>
</gene>
<accession>X0SQ87</accession>
<dbReference type="AlphaFoldDB" id="X0SQ87"/>
<sequence length="34" mass="3906">MLIVHYNTMKNYTENFSDNAIKQADTLGWALMAT</sequence>
<name>X0SQ87_9ZZZZ</name>
<evidence type="ECO:0000313" key="1">
    <source>
        <dbReference type="EMBL" id="GAF78032.1"/>
    </source>
</evidence>
<reference evidence="1" key="1">
    <citation type="journal article" date="2014" name="Front. Microbiol.">
        <title>High frequency of phylogenetically diverse reductive dehalogenase-homologous genes in deep subseafloor sedimentary metagenomes.</title>
        <authorList>
            <person name="Kawai M."/>
            <person name="Futagami T."/>
            <person name="Toyoda A."/>
            <person name="Takaki Y."/>
            <person name="Nishi S."/>
            <person name="Hori S."/>
            <person name="Arai W."/>
            <person name="Tsubouchi T."/>
            <person name="Morono Y."/>
            <person name="Uchiyama I."/>
            <person name="Ito T."/>
            <person name="Fujiyama A."/>
            <person name="Inagaki F."/>
            <person name="Takami H."/>
        </authorList>
    </citation>
    <scope>NUCLEOTIDE SEQUENCE</scope>
    <source>
        <strain evidence="1">Expedition CK06-06</strain>
    </source>
</reference>
<proteinExistence type="predicted"/>
<comment type="caution">
    <text evidence="1">The sequence shown here is derived from an EMBL/GenBank/DDBJ whole genome shotgun (WGS) entry which is preliminary data.</text>
</comment>